<keyword evidence="1" id="KW-0812">Transmembrane</keyword>
<dbReference type="Gene3D" id="1.20.144.10">
    <property type="entry name" value="Phosphatidic acid phosphatase type 2/haloperoxidase"/>
    <property type="match status" value="1"/>
</dbReference>
<dbReference type="EMBL" id="JAEQBW010000002">
    <property type="protein sequence ID" value="MBK6264677.1"/>
    <property type="molecule type" value="Genomic_DNA"/>
</dbReference>
<keyword evidence="1" id="KW-1133">Transmembrane helix</keyword>
<organism evidence="2 3">
    <name type="scientific">Marivirga aurantiaca</name>
    <dbReference type="NCBI Taxonomy" id="2802615"/>
    <lineage>
        <taxon>Bacteria</taxon>
        <taxon>Pseudomonadati</taxon>
        <taxon>Bacteroidota</taxon>
        <taxon>Cytophagia</taxon>
        <taxon>Cytophagales</taxon>
        <taxon>Marivirgaceae</taxon>
        <taxon>Marivirga</taxon>
    </lineage>
</organism>
<feature type="transmembrane region" description="Helical" evidence="1">
    <location>
        <begin position="140"/>
        <end position="157"/>
    </location>
</feature>
<name>A0A934WXD6_9BACT</name>
<proteinExistence type="predicted"/>
<evidence type="ECO:0000256" key="1">
    <source>
        <dbReference type="SAM" id="Phobius"/>
    </source>
</evidence>
<evidence type="ECO:0000313" key="3">
    <source>
        <dbReference type="Proteomes" id="UP000611723"/>
    </source>
</evidence>
<dbReference type="AlphaFoldDB" id="A0A934WXD6"/>
<feature type="transmembrane region" description="Helical" evidence="1">
    <location>
        <begin position="28"/>
        <end position="48"/>
    </location>
</feature>
<gene>
    <name evidence="2" type="ORF">JKA74_06480</name>
</gene>
<keyword evidence="3" id="KW-1185">Reference proteome</keyword>
<feature type="transmembrane region" description="Helical" evidence="1">
    <location>
        <begin position="118"/>
        <end position="134"/>
    </location>
</feature>
<dbReference type="Proteomes" id="UP000611723">
    <property type="component" value="Unassembled WGS sequence"/>
</dbReference>
<comment type="caution">
    <text evidence="2">The sequence shown here is derived from an EMBL/GenBank/DDBJ whole genome shotgun (WGS) entry which is preliminary data.</text>
</comment>
<sequence length="189" mass="21678">MPSYIFLGILFFIPYSLGFQPDLSWRFMVMVLMTTFLIPLMGVLLLNFTKNISNLNMEIRRERFIPFFFNSLFYMATTYLFWEKFRFPPLVNYVMVSITFSIVLLTIITLFWKISAHAIAVSGATGIYFALLFQTESSNLYMGLALCFALCGLVASARLKLLVHSVSQVWAGLALGFLINFLTILILNR</sequence>
<feature type="transmembrane region" description="Helical" evidence="1">
    <location>
        <begin position="64"/>
        <end position="82"/>
    </location>
</feature>
<reference evidence="2" key="1">
    <citation type="submission" date="2021-01" db="EMBL/GenBank/DDBJ databases">
        <title>Marivirga aurantiaca sp. nov., isolated from intertidal surface sediments.</title>
        <authorList>
            <person name="Zhang M."/>
        </authorList>
    </citation>
    <scope>NUCLEOTIDE SEQUENCE</scope>
    <source>
        <strain evidence="2">S37H4</strain>
    </source>
</reference>
<dbReference type="RefSeq" id="WP_201430350.1">
    <property type="nucleotide sequence ID" value="NZ_JAEQBW010000002.1"/>
</dbReference>
<accession>A0A934WXD6</accession>
<evidence type="ECO:0000313" key="2">
    <source>
        <dbReference type="EMBL" id="MBK6264677.1"/>
    </source>
</evidence>
<protein>
    <submittedName>
        <fullName evidence="2">PA-phosphatase</fullName>
    </submittedName>
</protein>
<feature type="transmembrane region" description="Helical" evidence="1">
    <location>
        <begin position="94"/>
        <end position="111"/>
    </location>
</feature>
<feature type="transmembrane region" description="Helical" evidence="1">
    <location>
        <begin position="169"/>
        <end position="187"/>
    </location>
</feature>
<keyword evidence="1" id="KW-0472">Membrane</keyword>